<proteinExistence type="inferred from homology"/>
<keyword evidence="5" id="KW-0611">Plant defense</keyword>
<comment type="similarity">
    <text evidence="1">Belongs to the disease resistance NB-LRR family.</text>
</comment>
<evidence type="ECO:0000259" key="9">
    <source>
        <dbReference type="Pfam" id="PF18052"/>
    </source>
</evidence>
<dbReference type="Gene3D" id="3.80.10.10">
    <property type="entry name" value="Ribonuclease Inhibitor"/>
    <property type="match status" value="2"/>
</dbReference>
<dbReference type="InterPro" id="IPR042197">
    <property type="entry name" value="Apaf_helical"/>
</dbReference>
<dbReference type="Pfam" id="PF00931">
    <property type="entry name" value="NB-ARC"/>
    <property type="match status" value="1"/>
</dbReference>
<dbReference type="SUPFAM" id="SSF52540">
    <property type="entry name" value="P-loop containing nucleoside triphosphate hydrolases"/>
    <property type="match status" value="1"/>
</dbReference>
<organism evidence="11 12">
    <name type="scientific">Leersia perrieri</name>
    <dbReference type="NCBI Taxonomy" id="77586"/>
    <lineage>
        <taxon>Eukaryota</taxon>
        <taxon>Viridiplantae</taxon>
        <taxon>Streptophyta</taxon>
        <taxon>Embryophyta</taxon>
        <taxon>Tracheophyta</taxon>
        <taxon>Spermatophyta</taxon>
        <taxon>Magnoliopsida</taxon>
        <taxon>Liliopsida</taxon>
        <taxon>Poales</taxon>
        <taxon>Poaceae</taxon>
        <taxon>BOP clade</taxon>
        <taxon>Oryzoideae</taxon>
        <taxon>Oryzeae</taxon>
        <taxon>Oryzinae</taxon>
        <taxon>Leersia</taxon>
    </lineage>
</organism>
<dbReference type="GO" id="GO:0005524">
    <property type="term" value="F:ATP binding"/>
    <property type="evidence" value="ECO:0007669"/>
    <property type="project" value="UniProtKB-KW"/>
</dbReference>
<name>A0A0D9V1L5_9ORYZ</name>
<keyword evidence="4" id="KW-0547">Nucleotide-binding</keyword>
<dbReference type="InterPro" id="IPR027417">
    <property type="entry name" value="P-loop_NTPase"/>
</dbReference>
<dbReference type="InterPro" id="IPR041118">
    <property type="entry name" value="Rx_N"/>
</dbReference>
<evidence type="ECO:0000259" key="10">
    <source>
        <dbReference type="Pfam" id="PF23559"/>
    </source>
</evidence>
<dbReference type="SUPFAM" id="SSF52058">
    <property type="entry name" value="L domain-like"/>
    <property type="match status" value="1"/>
</dbReference>
<evidence type="ECO:0000313" key="12">
    <source>
        <dbReference type="Proteomes" id="UP000032180"/>
    </source>
</evidence>
<dbReference type="PRINTS" id="PR00364">
    <property type="entry name" value="DISEASERSIST"/>
</dbReference>
<dbReference type="PANTHER" id="PTHR36766">
    <property type="entry name" value="PLANT BROAD-SPECTRUM MILDEW RESISTANCE PROTEIN RPW8"/>
    <property type="match status" value="1"/>
</dbReference>
<evidence type="ECO:0000256" key="1">
    <source>
        <dbReference type="ARBA" id="ARBA00008894"/>
    </source>
</evidence>
<protein>
    <recommendedName>
        <fullName evidence="13">NB-ARC domain-containing protein</fullName>
    </recommendedName>
</protein>
<evidence type="ECO:0000256" key="3">
    <source>
        <dbReference type="ARBA" id="ARBA00022737"/>
    </source>
</evidence>
<feature type="domain" description="Disease resistance N-terminal" evidence="9">
    <location>
        <begin position="35"/>
        <end position="99"/>
    </location>
</feature>
<reference evidence="11 12" key="1">
    <citation type="submission" date="2012-08" db="EMBL/GenBank/DDBJ databases">
        <title>Oryza genome evolution.</title>
        <authorList>
            <person name="Wing R.A."/>
        </authorList>
    </citation>
    <scope>NUCLEOTIDE SEQUENCE</scope>
</reference>
<dbReference type="STRING" id="77586.A0A0D9V1L5"/>
<dbReference type="HOGENOM" id="CLU_000837_8_2_1"/>
<dbReference type="InterPro" id="IPR038005">
    <property type="entry name" value="RX-like_CC"/>
</dbReference>
<dbReference type="InterPro" id="IPR032675">
    <property type="entry name" value="LRR_dom_sf"/>
</dbReference>
<reference evidence="12" key="2">
    <citation type="submission" date="2013-12" db="EMBL/GenBank/DDBJ databases">
        <authorList>
            <person name="Yu Y."/>
            <person name="Lee S."/>
            <person name="de Baynast K."/>
            <person name="Wissotski M."/>
            <person name="Liu L."/>
            <person name="Talag J."/>
            <person name="Goicoechea J."/>
            <person name="Angelova A."/>
            <person name="Jetty R."/>
            <person name="Kudrna D."/>
            <person name="Golser W."/>
            <person name="Rivera L."/>
            <person name="Zhang J."/>
            <person name="Wing R."/>
        </authorList>
    </citation>
    <scope>NUCLEOTIDE SEQUENCE</scope>
</reference>
<evidence type="ECO:0008006" key="13">
    <source>
        <dbReference type="Google" id="ProtNLM"/>
    </source>
</evidence>
<evidence type="ECO:0000256" key="6">
    <source>
        <dbReference type="ARBA" id="ARBA00022840"/>
    </source>
</evidence>
<keyword evidence="3" id="KW-0677">Repeat</keyword>
<dbReference type="Pfam" id="PF23559">
    <property type="entry name" value="WHD_DRP"/>
    <property type="match status" value="1"/>
</dbReference>
<dbReference type="Gene3D" id="1.10.8.430">
    <property type="entry name" value="Helical domain of apoptotic protease-activating factors"/>
    <property type="match status" value="1"/>
</dbReference>
<feature type="coiled-coil region" evidence="7">
    <location>
        <begin position="39"/>
        <end position="90"/>
    </location>
</feature>
<dbReference type="InterPro" id="IPR058922">
    <property type="entry name" value="WHD_DRP"/>
</dbReference>
<evidence type="ECO:0000256" key="5">
    <source>
        <dbReference type="ARBA" id="ARBA00022821"/>
    </source>
</evidence>
<dbReference type="AlphaFoldDB" id="A0A0D9V1L5"/>
<dbReference type="Pfam" id="PF18052">
    <property type="entry name" value="Rx_N"/>
    <property type="match status" value="1"/>
</dbReference>
<evidence type="ECO:0000256" key="2">
    <source>
        <dbReference type="ARBA" id="ARBA00022614"/>
    </source>
</evidence>
<dbReference type="Gene3D" id="3.40.50.300">
    <property type="entry name" value="P-loop containing nucleotide triphosphate hydrolases"/>
    <property type="match status" value="1"/>
</dbReference>
<dbReference type="InterPro" id="IPR002182">
    <property type="entry name" value="NB-ARC"/>
</dbReference>
<dbReference type="eggNOG" id="KOG4658">
    <property type="taxonomic scope" value="Eukaryota"/>
</dbReference>
<feature type="domain" description="Disease resistance protein winged helix" evidence="10">
    <location>
        <begin position="430"/>
        <end position="480"/>
    </location>
</feature>
<reference evidence="11" key="3">
    <citation type="submission" date="2015-04" db="UniProtKB">
        <authorList>
            <consortium name="EnsemblPlants"/>
        </authorList>
    </citation>
    <scope>IDENTIFICATION</scope>
</reference>
<evidence type="ECO:0000259" key="8">
    <source>
        <dbReference type="Pfam" id="PF00931"/>
    </source>
</evidence>
<accession>A0A0D9V1L5</accession>
<keyword evidence="7" id="KW-0175">Coiled coil</keyword>
<dbReference type="GO" id="GO:0043531">
    <property type="term" value="F:ADP binding"/>
    <property type="evidence" value="ECO:0007669"/>
    <property type="project" value="InterPro"/>
</dbReference>
<dbReference type="PANTHER" id="PTHR36766:SF40">
    <property type="entry name" value="DISEASE RESISTANCE PROTEIN RGA3"/>
    <property type="match status" value="1"/>
</dbReference>
<keyword evidence="6" id="KW-0067">ATP-binding</keyword>
<dbReference type="GO" id="GO:0051707">
    <property type="term" value="P:response to other organism"/>
    <property type="evidence" value="ECO:0007669"/>
    <property type="project" value="UniProtKB-ARBA"/>
</dbReference>
<dbReference type="Gramene" id="LPERR01G15690.1">
    <property type="protein sequence ID" value="LPERR01G15690.1"/>
    <property type="gene ID" value="LPERR01G15690"/>
</dbReference>
<feature type="domain" description="NB-ARC" evidence="8">
    <location>
        <begin position="183"/>
        <end position="347"/>
    </location>
</feature>
<sequence length="967" mass="110824">MASGLVPSLLSSTSSLLAILRRPLSALYPSSNPTASANLQRLKRLLSRIQATLDDAEEQAIQDNYVKLWLKELKDLAHDAEDVLDDYRYELLQCHVQERQADYPRKRKHMDYYDEDDDSIIERINEITTRFEEISRDRAALQLRSEDGQKIADRGDWLNSQPTSHLLDESTVFGRIDDKENIVQSVLSQGMEQGIAVLPIVGMGGIGKTTVAQMVYNDGRVRKHFDHCVWIHVSPTFDVLRLTTAITESLTKKNCGFIQLSLVHEILQHELDGKKLFLVLDDLWNECGNYWEALLCPFGYAQTVTILVTTRSKEVARVVQTVQLFVLGCITDSDCWLLFQHYAFGNQHENKQSRFVQIGRAILKKCAGLPLAVKSIGCLLRSKRDVHTWMEILESELWELDGKEDIFPALRLSYHRLPTRLKPCFLLCSLYPTYLGFTKDEVVGLWIAQGYVDATGGKKLQEVGNEYFNELCARSLIEISSGQLLDEVQYFDDLTGKSSIESFYKESKNERSVRPSNPLQSFTSMRTRKYNAMKQTLIETYLEKSSKSVQRFKLHDVMFDLAKSFTRDERCMALLKILCNVPNKLHQLHASQSCGILSFHEPRSLRTLVLNCCFSACFNELSSFVYLRALVLNSNQDISNLVCSIGNLKYLRYLSLNCYLLELPLSISSLYCLETLVISKLRTLRATNFYNLVSLNSLDVSFDLVDGSLDQFCELGMLGTLCLKRCSNMTYLPVHIGSLFNLHHLQLIGIPNLRNLLGDASSKYRKSNSITRHSEAKFPSLEELELKDLCKLEDWYGMQHSDYPKLQSLTIRNCSKLRTVPSFVSLRKLVTRKMQISDVRLITEYGVDNFRTVEHLIIEKCSEISQNMLSSTNSWLPSTLRFLQFSSDTFSGVLNFHKGLSMLGRLEIRNCSIERLKLIRCPLLQLRELMPAVPETSVICCCPRLKKWCEWHGIEYKDNLEDSYWML</sequence>
<keyword evidence="12" id="KW-1185">Reference proteome</keyword>
<keyword evidence="2" id="KW-0433">Leucine-rich repeat</keyword>
<dbReference type="CDD" id="cd14798">
    <property type="entry name" value="RX-CC_like"/>
    <property type="match status" value="1"/>
</dbReference>
<evidence type="ECO:0000313" key="11">
    <source>
        <dbReference type="EnsemblPlants" id="LPERR01G15690.1"/>
    </source>
</evidence>
<dbReference type="GO" id="GO:0006952">
    <property type="term" value="P:defense response"/>
    <property type="evidence" value="ECO:0007669"/>
    <property type="project" value="UniProtKB-KW"/>
</dbReference>
<dbReference type="Gene3D" id="1.20.5.4130">
    <property type="match status" value="1"/>
</dbReference>
<dbReference type="Proteomes" id="UP000032180">
    <property type="component" value="Chromosome 1"/>
</dbReference>
<evidence type="ECO:0000256" key="7">
    <source>
        <dbReference type="SAM" id="Coils"/>
    </source>
</evidence>
<dbReference type="EnsemblPlants" id="LPERR01G15690.1">
    <property type="protein sequence ID" value="LPERR01G15690.1"/>
    <property type="gene ID" value="LPERR01G15690"/>
</dbReference>
<evidence type="ECO:0000256" key="4">
    <source>
        <dbReference type="ARBA" id="ARBA00022741"/>
    </source>
</evidence>